<dbReference type="CDD" id="cd04301">
    <property type="entry name" value="NAT_SF"/>
    <property type="match status" value="1"/>
</dbReference>
<accession>A0ABX2LMY4</accession>
<dbReference type="Gene3D" id="3.40.630.30">
    <property type="match status" value="1"/>
</dbReference>
<organism evidence="4 5">
    <name type="scientific">Staphylococcus borealis</name>
    <dbReference type="NCBI Taxonomy" id="2742203"/>
    <lineage>
        <taxon>Bacteria</taxon>
        <taxon>Bacillati</taxon>
        <taxon>Bacillota</taxon>
        <taxon>Bacilli</taxon>
        <taxon>Bacillales</taxon>
        <taxon>Staphylococcaceae</taxon>
        <taxon>Staphylococcus</taxon>
    </lineage>
</organism>
<proteinExistence type="predicted"/>
<keyword evidence="5" id="KW-1185">Reference proteome</keyword>
<dbReference type="GeneID" id="74186228"/>
<protein>
    <submittedName>
        <fullName evidence="4">GNAT family N-acetyltransferase</fullName>
    </submittedName>
</protein>
<dbReference type="InterPro" id="IPR000182">
    <property type="entry name" value="GNAT_dom"/>
</dbReference>
<dbReference type="Pfam" id="PF00583">
    <property type="entry name" value="Acetyltransf_1"/>
    <property type="match status" value="1"/>
</dbReference>
<dbReference type="PANTHER" id="PTHR43877">
    <property type="entry name" value="AMINOALKYLPHOSPHONATE N-ACETYLTRANSFERASE-RELATED-RELATED"/>
    <property type="match status" value="1"/>
</dbReference>
<dbReference type="InterPro" id="IPR016181">
    <property type="entry name" value="Acyl_CoA_acyltransferase"/>
</dbReference>
<reference evidence="4 5" key="1">
    <citation type="submission" date="2020-06" db="EMBL/GenBank/DDBJ databases">
        <title>Staphylococcus borealis sp. nov. -A novel member of the Staphylococcaceae family isolated from skin and blood in humans.</title>
        <authorList>
            <person name="Pain M."/>
            <person name="Wolden R."/>
            <person name="Jaen-Luchoro D."/>
            <person name="Salva-Serra F."/>
            <person name="Iglesias B.P."/>
            <person name="Karlsson R."/>
            <person name="Klingenberg C."/>
            <person name="Cavanagh J.P."/>
        </authorList>
    </citation>
    <scope>NUCLEOTIDE SEQUENCE [LARGE SCALE GENOMIC DNA]</scope>
    <source>
        <strain evidence="4 5">58-22</strain>
    </source>
</reference>
<name>A0ABX2LMY4_9STAP</name>
<evidence type="ECO:0000313" key="5">
    <source>
        <dbReference type="Proteomes" id="UP000610527"/>
    </source>
</evidence>
<dbReference type="EMBL" id="JABVEG010000006">
    <property type="protein sequence ID" value="NUI82956.1"/>
    <property type="molecule type" value="Genomic_DNA"/>
</dbReference>
<dbReference type="RefSeq" id="WP_053029876.1">
    <property type="nucleotide sequence ID" value="NZ_CUEE01000004.1"/>
</dbReference>
<sequence>MTKLTIQSAQPHHQEGGQLIYAAIDDMAPIILGKSKDKEIVEDLQRLWQNHANRFSHDMSFVALEGDQVLGAITCSPIKQIDKTLIPTVLQIISMNKIKPFKSIITHPKSFYSLVTMDEGNEDEYHISMLATMPSARGKGVGQQLINVAEQKAKASGFSKLSLTVVKDNKAALKLYQKMGFEIVGEINHKPYYLYKMRKEVNKA</sequence>
<feature type="domain" description="N-acetyltransferase" evidence="3">
    <location>
        <begin position="4"/>
        <end position="202"/>
    </location>
</feature>
<dbReference type="SUPFAM" id="SSF55729">
    <property type="entry name" value="Acyl-CoA N-acyltransferases (Nat)"/>
    <property type="match status" value="1"/>
</dbReference>
<evidence type="ECO:0000256" key="2">
    <source>
        <dbReference type="ARBA" id="ARBA00023315"/>
    </source>
</evidence>
<comment type="caution">
    <text evidence="4">The sequence shown here is derived from an EMBL/GenBank/DDBJ whole genome shotgun (WGS) entry which is preliminary data.</text>
</comment>
<dbReference type="InterPro" id="IPR050832">
    <property type="entry name" value="Bact_Acetyltransf"/>
</dbReference>
<evidence type="ECO:0000313" key="4">
    <source>
        <dbReference type="EMBL" id="NUI82956.1"/>
    </source>
</evidence>
<gene>
    <name evidence="4" type="ORF">HUN84_09550</name>
</gene>
<dbReference type="PROSITE" id="PS51186">
    <property type="entry name" value="GNAT"/>
    <property type="match status" value="1"/>
</dbReference>
<dbReference type="PANTHER" id="PTHR43877:SF2">
    <property type="entry name" value="AMINOALKYLPHOSPHONATE N-ACETYLTRANSFERASE-RELATED"/>
    <property type="match status" value="1"/>
</dbReference>
<evidence type="ECO:0000256" key="1">
    <source>
        <dbReference type="ARBA" id="ARBA00022679"/>
    </source>
</evidence>
<keyword evidence="1" id="KW-0808">Transferase</keyword>
<evidence type="ECO:0000259" key="3">
    <source>
        <dbReference type="PROSITE" id="PS51186"/>
    </source>
</evidence>
<keyword evidence="2" id="KW-0012">Acyltransferase</keyword>
<dbReference type="Proteomes" id="UP000610527">
    <property type="component" value="Unassembled WGS sequence"/>
</dbReference>